<gene>
    <name evidence="1" type="ORF">LHCIRMBIA951_01593</name>
</gene>
<keyword evidence="2" id="KW-1185">Reference proteome</keyword>
<dbReference type="EMBL" id="CBUK010000032">
    <property type="protein sequence ID" value="CDI57878.1"/>
    <property type="molecule type" value="Genomic_DNA"/>
</dbReference>
<evidence type="ECO:0000313" key="2">
    <source>
        <dbReference type="Proteomes" id="UP000017248"/>
    </source>
</evidence>
<dbReference type="HOGENOM" id="CLU_3418991_0_0_9"/>
<reference evidence="1" key="1">
    <citation type="submission" date="2013-09" db="EMBL/GenBank/DDBJ databases">
        <title>Draft Genome Sequence of five Lactobacillus helveticus strains CIRM-BIA 101T, 103, 104, 951 and 953 isolated from milk product.</title>
        <authorList>
            <person name="Valence F."/>
            <person name="Chuat V."/>
            <person name="Ma L."/>
            <person name="Creno S."/>
            <person name="Falentin H."/>
            <person name="Lortal S."/>
            <person name="Bizet C."/>
            <person name="Clermont D."/>
            <person name="Loux V."/>
            <person name="Bouchier C."/>
            <person name="Cousin S."/>
        </authorList>
    </citation>
    <scope>NUCLEOTIDE SEQUENCE [LARGE SCALE GENOMIC DNA]</scope>
    <source>
        <strain evidence="1">CIRM-BIA 951</strain>
    </source>
</reference>
<proteinExistence type="predicted"/>
<evidence type="ECO:0000313" key="1">
    <source>
        <dbReference type="EMBL" id="CDI57878.1"/>
    </source>
</evidence>
<dbReference type="AlphaFoldDB" id="U6F3L8"/>
<comment type="caution">
    <text evidence="1">The sequence shown here is derived from an EMBL/GenBank/DDBJ whole genome shotgun (WGS) entry which is preliminary data.</text>
</comment>
<sequence>MMIDLDKKLTPYQWVMAILYIISIF</sequence>
<dbReference type="Proteomes" id="UP000017248">
    <property type="component" value="Unassembled WGS sequence"/>
</dbReference>
<name>U6F3L8_LACHE</name>
<organism evidence="1 2">
    <name type="scientific">Lactobacillus helveticus CIRM-BIA 951</name>
    <dbReference type="NCBI Taxonomy" id="1226334"/>
    <lineage>
        <taxon>Bacteria</taxon>
        <taxon>Bacillati</taxon>
        <taxon>Bacillota</taxon>
        <taxon>Bacilli</taxon>
        <taxon>Lactobacillales</taxon>
        <taxon>Lactobacillaceae</taxon>
        <taxon>Lactobacillus</taxon>
    </lineage>
</organism>
<accession>U6F3L8</accession>
<protein>
    <submittedName>
        <fullName evidence="1">Uncharacterized protein</fullName>
    </submittedName>
</protein>